<dbReference type="GO" id="GO:0034587">
    <property type="term" value="P:piRNA processing"/>
    <property type="evidence" value="ECO:0007669"/>
    <property type="project" value="UniProtKB-ARBA"/>
</dbReference>
<dbReference type="InterPro" id="IPR003100">
    <property type="entry name" value="PAZ_dom"/>
</dbReference>
<dbReference type="Gene3D" id="3.40.50.2300">
    <property type="match status" value="1"/>
</dbReference>
<proteinExistence type="inferred from homology"/>
<feature type="compositionally biased region" description="Pro residues" evidence="2">
    <location>
        <begin position="25"/>
        <end position="38"/>
    </location>
</feature>
<dbReference type="Pfam" id="PF02170">
    <property type="entry name" value="PAZ"/>
    <property type="match status" value="1"/>
</dbReference>
<evidence type="ECO:0000256" key="2">
    <source>
        <dbReference type="SAM" id="MobiDB-lite"/>
    </source>
</evidence>
<evidence type="ECO:0000313" key="6">
    <source>
        <dbReference type="Proteomes" id="UP000594260"/>
    </source>
</evidence>
<dbReference type="InterPro" id="IPR036085">
    <property type="entry name" value="PAZ_dom_sf"/>
</dbReference>
<feature type="domain" description="PAZ" evidence="3">
    <location>
        <begin position="395"/>
        <end position="512"/>
    </location>
</feature>
<dbReference type="Gene3D" id="3.30.420.10">
    <property type="entry name" value="Ribonuclease H-like superfamily/Ribonuclease H"/>
    <property type="match status" value="1"/>
</dbReference>
<evidence type="ECO:0000259" key="3">
    <source>
        <dbReference type="PROSITE" id="PS50821"/>
    </source>
</evidence>
<evidence type="ECO:0000256" key="1">
    <source>
        <dbReference type="RuleBase" id="RU361178"/>
    </source>
</evidence>
<dbReference type="InterPro" id="IPR012337">
    <property type="entry name" value="RNaseH-like_sf"/>
</dbReference>
<dbReference type="PANTHER" id="PTHR22891">
    <property type="entry name" value="EUKARYOTIC TRANSLATION INITIATION FACTOR 2C"/>
    <property type="match status" value="1"/>
</dbReference>
<comment type="similarity">
    <text evidence="1">Belongs to the argonaute family.</text>
</comment>
<dbReference type="PROSITE" id="PS50821">
    <property type="entry name" value="PAZ"/>
    <property type="match status" value="1"/>
</dbReference>
<dbReference type="SMART" id="SM00950">
    <property type="entry name" value="Piwi"/>
    <property type="match status" value="1"/>
</dbReference>
<dbReference type="GeneID" id="111243938"/>
<dbReference type="InterPro" id="IPR036397">
    <property type="entry name" value="RNaseH_sf"/>
</dbReference>
<evidence type="ECO:0000259" key="4">
    <source>
        <dbReference type="PROSITE" id="PS50822"/>
    </source>
</evidence>
<dbReference type="InterPro" id="IPR032474">
    <property type="entry name" value="Argonaute_N"/>
</dbReference>
<protein>
    <submittedName>
        <fullName evidence="5">Uncharacterized protein</fullName>
    </submittedName>
</protein>
<dbReference type="Proteomes" id="UP000594260">
    <property type="component" value="Unplaced"/>
</dbReference>
<dbReference type="Pfam" id="PF02171">
    <property type="entry name" value="Piwi"/>
    <property type="match status" value="1"/>
</dbReference>
<sequence>MSRNISSRGRGLRKANTDASSETTPNPPEPSAAPPPSQAPLSRTQGLSSGGAVGRGRGLFRAAASCSNPSGLLEPVPSKSSELPPASGSATGLQATEKDREQSQGVQGRRRGRGLAGKSIAPVAPTHPAPDSSQSGPTSSGDSAVCSKEKKDAFNLQEPTTVFAHLPKVGQNSFRDYRKRGTQGKPIKLMSNCYGLEFPDANWYKYDVQIHRGNEQQAVELEHLDTIKLKDRIASRGLCRDIMLHVFNKHGSTLGHDLPAYDGRKILILNRKPFDGERYFTVNVPTPRGRTVEYTVKLMHVLDIDVSSVDLFYKGKTNTLDPEVLQAVNIVVDTSFSNKKWVAVNRLYYEPGKVGRPLGGGKELREGIYTATMYADWKPLLVVDKARTVFAAALPLIDYAADVLGTSREALTMSGLNAGQVETLKKEVKSLMVKLEHTTYGRTVKISGITRTPVNRTMFMDEQKQEKSVAAYFAQTYPKTPLRYPNLQCIEVKRANLTKTDYFPIEVCIVKRDQPSWKKLNPDQTAKMIRVSQEKPHERFQFLRNNIGTIASANELKKFGLRLSDTPIMTDGRTLESPGIRVGNRSIEVRAGSWQLPEFHIAAEVPQWVVVDCADLPRNYIDKLASMLKQQGEKMKMRISYPTNILARPNWRMPATTKQMMEEIRGCHRDPSKPLLAVIVLSRNTSYSEIKSLTETNENFKLIVTQCIKSDNVRNEKKLNFSFVDNLFKKINAKLNGVNSIVQRVPKVFQEEYIVLGADVTHPSPGDMNPSIAAVVGSINNDSSKYCTEISVQCSESSNRIEYIINLREIVLKLLKAYVKRNDDRKPKYIYYLRDGVSDGQFQEVRYREVLAIRQACYDLQVHYQPSITVLVAQKRHHVRFTVVDSRTGTRSGNIPPGTYIDRDVVHAKNHDFYMYTHEGLIGTSRPTHYQLIHADKPISTDEITEMIYYLTHNYARASRSVSIPAPIYYAHLAAFRAKEHLKADPTLCGSSSVSSGSDDIRIDLRKYQQACDVNDATKDKLYYA</sequence>
<evidence type="ECO:0000313" key="5">
    <source>
        <dbReference type="EnsemblMetazoa" id="XP_022646042"/>
    </source>
</evidence>
<feature type="region of interest" description="Disordered" evidence="2">
    <location>
        <begin position="1"/>
        <end position="146"/>
    </location>
</feature>
<dbReference type="GO" id="GO:0003723">
    <property type="term" value="F:RNA binding"/>
    <property type="evidence" value="ECO:0007669"/>
    <property type="project" value="InterPro"/>
</dbReference>
<reference evidence="5" key="1">
    <citation type="submission" date="2021-01" db="UniProtKB">
        <authorList>
            <consortium name="EnsemblMetazoa"/>
        </authorList>
    </citation>
    <scope>IDENTIFICATION</scope>
</reference>
<dbReference type="Gene3D" id="2.170.260.10">
    <property type="entry name" value="paz domain"/>
    <property type="match status" value="1"/>
</dbReference>
<dbReference type="OrthoDB" id="10252740at2759"/>
<dbReference type="SUPFAM" id="SSF53098">
    <property type="entry name" value="Ribonuclease H-like"/>
    <property type="match status" value="1"/>
</dbReference>
<dbReference type="Pfam" id="PF16486">
    <property type="entry name" value="ArgoN"/>
    <property type="match status" value="1"/>
</dbReference>
<dbReference type="KEGG" id="vde:111243938"/>
<feature type="domain" description="Piwi" evidence="4">
    <location>
        <begin position="676"/>
        <end position="983"/>
    </location>
</feature>
<name>A0A7M7J408_VARDE</name>
<accession>A0A7M7J408</accession>
<keyword evidence="6" id="KW-1185">Reference proteome</keyword>
<dbReference type="OMA" id="AAPCHKK"/>
<dbReference type="CDD" id="cd02846">
    <property type="entry name" value="PAZ_argonaute_like"/>
    <property type="match status" value="1"/>
</dbReference>
<dbReference type="SMART" id="SM00949">
    <property type="entry name" value="PAZ"/>
    <property type="match status" value="1"/>
</dbReference>
<dbReference type="InParanoid" id="A0A7M7J408"/>
<organism evidence="5 6">
    <name type="scientific">Varroa destructor</name>
    <name type="common">Honeybee mite</name>
    <dbReference type="NCBI Taxonomy" id="109461"/>
    <lineage>
        <taxon>Eukaryota</taxon>
        <taxon>Metazoa</taxon>
        <taxon>Ecdysozoa</taxon>
        <taxon>Arthropoda</taxon>
        <taxon>Chelicerata</taxon>
        <taxon>Arachnida</taxon>
        <taxon>Acari</taxon>
        <taxon>Parasitiformes</taxon>
        <taxon>Mesostigmata</taxon>
        <taxon>Gamasina</taxon>
        <taxon>Dermanyssoidea</taxon>
        <taxon>Varroidae</taxon>
        <taxon>Varroa</taxon>
    </lineage>
</organism>
<feature type="compositionally biased region" description="Low complexity" evidence="2">
    <location>
        <begin position="130"/>
        <end position="143"/>
    </location>
</feature>
<dbReference type="RefSeq" id="XP_022646042.1">
    <property type="nucleotide sequence ID" value="XM_022790307.1"/>
</dbReference>
<dbReference type="AlphaFoldDB" id="A0A7M7J408"/>
<dbReference type="EnsemblMetazoa" id="XM_022790307">
    <property type="protein sequence ID" value="XP_022646042"/>
    <property type="gene ID" value="LOC111243938"/>
</dbReference>
<dbReference type="InterPro" id="IPR003165">
    <property type="entry name" value="Piwi"/>
</dbReference>
<feature type="compositionally biased region" description="Gly residues" evidence="2">
    <location>
        <begin position="48"/>
        <end position="57"/>
    </location>
</feature>
<dbReference type="PROSITE" id="PS50822">
    <property type="entry name" value="PIWI"/>
    <property type="match status" value="1"/>
</dbReference>
<dbReference type="SUPFAM" id="SSF101690">
    <property type="entry name" value="PAZ domain"/>
    <property type="match status" value="1"/>
</dbReference>